<evidence type="ECO:0000259" key="2">
    <source>
        <dbReference type="PROSITE" id="PS50090"/>
    </source>
</evidence>
<dbReference type="PROSITE" id="PS50090">
    <property type="entry name" value="MYB_LIKE"/>
    <property type="match status" value="1"/>
</dbReference>
<feature type="region of interest" description="Disordered" evidence="1">
    <location>
        <begin position="493"/>
        <end position="516"/>
    </location>
</feature>
<feature type="region of interest" description="Disordered" evidence="1">
    <location>
        <begin position="1"/>
        <end position="22"/>
    </location>
</feature>
<proteinExistence type="predicted"/>
<evidence type="ECO:0000256" key="1">
    <source>
        <dbReference type="SAM" id="MobiDB-lite"/>
    </source>
</evidence>
<name>A0A061R5K4_9CHLO</name>
<feature type="compositionally biased region" description="Polar residues" evidence="1">
    <location>
        <begin position="274"/>
        <end position="285"/>
    </location>
</feature>
<dbReference type="EMBL" id="GBEZ01022643">
    <property type="protein sequence ID" value="JAC64204.1"/>
    <property type="molecule type" value="Transcribed_RNA"/>
</dbReference>
<sequence>MVDNEDATPAQNQPGTSSASFAPATSISTSVVPTAQSAATTSSNDSNSAATALFKAFHVYHFIQTVTNAANQLGSALDSFSTAQVPFQTADSQLATPAAYKQQNMTTGAFPAVEQPMPTLEIPALLQTAPCSAPPRITPPVTPPNSVDVSVSAVLAQLSAKVSENLVSSGLNPGTTQNSAPQTPQLATSVCPAAELASPAYFNAAATPQKRKQDPLSTVLERTDCASPVDSLPSGLKRLKVKVLQGSAENEPLEGQNSASGKETAIMNLASRLATESTTSPQDGSEGSPAAAPASPQPQMRRTGRGKKRTAGPAADTCQREHRPGGCWSDGEKQLLIKIVTEMHPCGAADWETVASKLNALRNDGTQRKGPSAERMYRTLTDPSYSRTANPHGRRLNPRKGTTPMHVMATYSLQQLPDNEGNLSQITELIAANERFASELDWTPRPGTKTYPRWKDALVGCFKPGRYPHLIKTDRKRDGLTVYKLLLDKLAEPARHQAPKPSPSLQPPNGARFGLA</sequence>
<feature type="compositionally biased region" description="Low complexity" evidence="1">
    <location>
        <begin position="288"/>
        <end position="301"/>
    </location>
</feature>
<dbReference type="AlphaFoldDB" id="A0A061R5K4"/>
<dbReference type="InterPro" id="IPR001005">
    <property type="entry name" value="SANT/Myb"/>
</dbReference>
<feature type="region of interest" description="Disordered" evidence="1">
    <location>
        <begin position="383"/>
        <end position="402"/>
    </location>
</feature>
<feature type="compositionally biased region" description="Polar residues" evidence="1">
    <location>
        <begin position="9"/>
        <end position="22"/>
    </location>
</feature>
<protein>
    <recommendedName>
        <fullName evidence="2">Myb-like domain-containing protein</fullName>
    </recommendedName>
</protein>
<reference evidence="4" key="1">
    <citation type="submission" date="2014-05" db="EMBL/GenBank/DDBJ databases">
        <title>The transcriptome of the halophilic microalga Tetraselmis sp. GSL018 isolated from the Great Salt Lake, Utah.</title>
        <authorList>
            <person name="Jinkerson R.E."/>
            <person name="D'Adamo S."/>
            <person name="Posewitz M.C."/>
        </authorList>
    </citation>
    <scope>NUCLEOTIDE SEQUENCE</scope>
    <source>
        <strain evidence="4">GSL018</strain>
    </source>
</reference>
<organism evidence="4">
    <name type="scientific">Tetraselmis sp. GSL018</name>
    <dbReference type="NCBI Taxonomy" id="582737"/>
    <lineage>
        <taxon>Eukaryota</taxon>
        <taxon>Viridiplantae</taxon>
        <taxon>Chlorophyta</taxon>
        <taxon>core chlorophytes</taxon>
        <taxon>Chlorodendrophyceae</taxon>
        <taxon>Chlorodendrales</taxon>
        <taxon>Chlorodendraceae</taxon>
        <taxon>Tetraselmis</taxon>
    </lineage>
</organism>
<feature type="compositionally biased region" description="Basic and acidic residues" evidence="1">
    <location>
        <begin position="318"/>
        <end position="329"/>
    </location>
</feature>
<evidence type="ECO:0000313" key="4">
    <source>
        <dbReference type="EMBL" id="JAC65965.1"/>
    </source>
</evidence>
<gene>
    <name evidence="4" type="ORF">TSPGSL018_14794</name>
    <name evidence="3" type="ORF">TSPGSL018_18838</name>
</gene>
<feature type="domain" description="Myb-like" evidence="2">
    <location>
        <begin position="320"/>
        <end position="381"/>
    </location>
</feature>
<accession>A0A061R5K4</accession>
<evidence type="ECO:0000313" key="3">
    <source>
        <dbReference type="EMBL" id="JAC64204.1"/>
    </source>
</evidence>
<feature type="region of interest" description="Disordered" evidence="1">
    <location>
        <begin position="274"/>
        <end position="329"/>
    </location>
</feature>
<dbReference type="EMBL" id="GBEZ01020727">
    <property type="protein sequence ID" value="JAC65965.1"/>
    <property type="molecule type" value="Transcribed_RNA"/>
</dbReference>